<evidence type="ECO:0000313" key="3">
    <source>
        <dbReference type="Proteomes" id="UP000214746"/>
    </source>
</evidence>
<dbReference type="InterPro" id="IPR020843">
    <property type="entry name" value="ER"/>
</dbReference>
<feature type="domain" description="Enoyl reductase (ER)" evidence="1">
    <location>
        <begin position="10"/>
        <end position="308"/>
    </location>
</feature>
<dbReference type="PANTHER" id="PTHR11695:SF294">
    <property type="entry name" value="RETICULON-4-INTERACTING PROTEIN 1, MITOCHONDRIAL"/>
    <property type="match status" value="1"/>
</dbReference>
<accession>A0A2W1NK91</accession>
<reference evidence="2" key="1">
    <citation type="submission" date="2018-06" db="EMBL/GenBank/DDBJ databases">
        <title>Paenibacillus xerothermodurans sp. nov. an extremely dry heat resistant spore forming bacterium isolated from the soil of Cape Canaveral, Florida.</title>
        <authorList>
            <person name="Seuylemezian A."/>
            <person name="Kaur N."/>
            <person name="Patil P."/>
            <person name="Patil P."/>
            <person name="Mayilraj S."/>
            <person name="Vaishampayan P."/>
        </authorList>
    </citation>
    <scope>NUCLEOTIDE SEQUENCE [LARGE SCALE GENOMIC DNA]</scope>
    <source>
        <strain evidence="2">ATCC 27380</strain>
    </source>
</reference>
<keyword evidence="3" id="KW-1185">Reference proteome</keyword>
<protein>
    <submittedName>
        <fullName evidence="2">NADP-dependent oxidoreductase</fullName>
    </submittedName>
</protein>
<dbReference type="OrthoDB" id="9792162at2"/>
<proteinExistence type="predicted"/>
<dbReference type="AlphaFoldDB" id="A0A2W1NK91"/>
<dbReference type="Pfam" id="PF13602">
    <property type="entry name" value="ADH_zinc_N_2"/>
    <property type="match status" value="1"/>
</dbReference>
<gene>
    <name evidence="2" type="ORF">CBW46_016195</name>
</gene>
<organism evidence="2 3">
    <name type="scientific">Paenibacillus xerothermodurans</name>
    <dbReference type="NCBI Taxonomy" id="1977292"/>
    <lineage>
        <taxon>Bacteria</taxon>
        <taxon>Bacillati</taxon>
        <taxon>Bacillota</taxon>
        <taxon>Bacilli</taxon>
        <taxon>Bacillales</taxon>
        <taxon>Paenibacillaceae</taxon>
        <taxon>Paenibacillus</taxon>
    </lineage>
</organism>
<dbReference type="Proteomes" id="UP000214746">
    <property type="component" value="Unassembled WGS sequence"/>
</dbReference>
<dbReference type="InterPro" id="IPR011032">
    <property type="entry name" value="GroES-like_sf"/>
</dbReference>
<dbReference type="PANTHER" id="PTHR11695">
    <property type="entry name" value="ALCOHOL DEHYDROGENASE RELATED"/>
    <property type="match status" value="1"/>
</dbReference>
<dbReference type="CDD" id="cd05289">
    <property type="entry name" value="MDR_like_2"/>
    <property type="match status" value="1"/>
</dbReference>
<name>A0A2W1NK91_PAEXE</name>
<dbReference type="InterPro" id="IPR036291">
    <property type="entry name" value="NAD(P)-bd_dom_sf"/>
</dbReference>
<comment type="caution">
    <text evidence="2">The sequence shown here is derived from an EMBL/GenBank/DDBJ whole genome shotgun (WGS) entry which is preliminary data.</text>
</comment>
<dbReference type="Gene3D" id="3.40.50.720">
    <property type="entry name" value="NAD(P)-binding Rossmann-like Domain"/>
    <property type="match status" value="1"/>
</dbReference>
<evidence type="ECO:0000259" key="1">
    <source>
        <dbReference type="SMART" id="SM00829"/>
    </source>
</evidence>
<dbReference type="EMBL" id="NHRJ02000012">
    <property type="protein sequence ID" value="PZE19865.1"/>
    <property type="molecule type" value="Genomic_DNA"/>
</dbReference>
<dbReference type="SUPFAM" id="SSF50129">
    <property type="entry name" value="GroES-like"/>
    <property type="match status" value="1"/>
</dbReference>
<dbReference type="SMART" id="SM00829">
    <property type="entry name" value="PKS_ER"/>
    <property type="match status" value="1"/>
</dbReference>
<dbReference type="Pfam" id="PF08240">
    <property type="entry name" value="ADH_N"/>
    <property type="match status" value="1"/>
</dbReference>
<evidence type="ECO:0000313" key="2">
    <source>
        <dbReference type="EMBL" id="PZE19865.1"/>
    </source>
</evidence>
<dbReference type="SUPFAM" id="SSF51735">
    <property type="entry name" value="NAD(P)-binding Rossmann-fold domains"/>
    <property type="match status" value="1"/>
</dbReference>
<dbReference type="InterPro" id="IPR013154">
    <property type="entry name" value="ADH-like_N"/>
</dbReference>
<dbReference type="GO" id="GO:0016491">
    <property type="term" value="F:oxidoreductase activity"/>
    <property type="evidence" value="ECO:0007669"/>
    <property type="project" value="InterPro"/>
</dbReference>
<dbReference type="Gene3D" id="3.90.180.10">
    <property type="entry name" value="Medium-chain alcohol dehydrogenases, catalytic domain"/>
    <property type="match status" value="1"/>
</dbReference>
<sequence>MKAVVIEQYGGREQLKERDVPKPVPKSNQVVMEIHATSINPIDWKVREGLLTERVPLQFPIILGWDAAGVITEVGSEVKNYQIGDRVFARPATTDKGTYAEYTAVDEDLLARIPENLTFVEAASIPLAALTAWQCLVDFANVQKDYKVLIHAGAGGVGSLGIQIAKHFGAYVATTASKENHELLRSLGADLVIDYKAVDFEQALEGYDIVVDTVGGQTLRKSYRVLKEGGKLVFVVEPPDEAEAQRHGVNTAFLWLNENGEQLQQLADLLKKEIVKPSVGHVLPFSEQGIKEAHAISESHHAKGKIVIKMK</sequence>
<dbReference type="InterPro" id="IPR050700">
    <property type="entry name" value="YIM1/Zinc_Alcohol_DH_Fams"/>
</dbReference>
<dbReference type="RefSeq" id="WP_089201039.1">
    <property type="nucleotide sequence ID" value="NZ_NHRJ02000012.1"/>
</dbReference>